<proteinExistence type="predicted"/>
<gene>
    <name evidence="1" type="ORF">ACFPIH_03395</name>
</gene>
<reference evidence="2" key="1">
    <citation type="journal article" date="2019" name="Int. J. Syst. Evol. Microbiol.">
        <title>The Global Catalogue of Microorganisms (GCM) 10K type strain sequencing project: providing services to taxonomists for standard genome sequencing and annotation.</title>
        <authorList>
            <consortium name="The Broad Institute Genomics Platform"/>
            <consortium name="The Broad Institute Genome Sequencing Center for Infectious Disease"/>
            <person name="Wu L."/>
            <person name="Ma J."/>
        </authorList>
    </citation>
    <scope>NUCLEOTIDE SEQUENCE [LARGE SCALE GENOMIC DNA]</scope>
    <source>
        <strain evidence="2">CGMCC 4.7177</strain>
    </source>
</reference>
<dbReference type="EMBL" id="JBHSFK010000002">
    <property type="protein sequence ID" value="MFC4498577.1"/>
    <property type="molecule type" value="Genomic_DNA"/>
</dbReference>
<evidence type="ECO:0000313" key="2">
    <source>
        <dbReference type="Proteomes" id="UP001595839"/>
    </source>
</evidence>
<organism evidence="1 2">
    <name type="scientific">Streptomyces vulcanius</name>
    <dbReference type="NCBI Taxonomy" id="1441876"/>
    <lineage>
        <taxon>Bacteria</taxon>
        <taxon>Bacillati</taxon>
        <taxon>Actinomycetota</taxon>
        <taxon>Actinomycetes</taxon>
        <taxon>Kitasatosporales</taxon>
        <taxon>Streptomycetaceae</taxon>
        <taxon>Streptomyces</taxon>
    </lineage>
</organism>
<sequence length="101" mass="11255">MASPTIGRTVHYRVTQYDAERINKRRKDAYKSGAYAEENGTIAHVGNDVAEGQIFPAVVVRVWSGDLVNLQVLMDGNDTYWATSRSEGEDPGQWAWPKVVS</sequence>
<dbReference type="Proteomes" id="UP001595839">
    <property type="component" value="Unassembled WGS sequence"/>
</dbReference>
<comment type="caution">
    <text evidence="1">The sequence shown here is derived from an EMBL/GenBank/DDBJ whole genome shotgun (WGS) entry which is preliminary data.</text>
</comment>
<evidence type="ECO:0000313" key="1">
    <source>
        <dbReference type="EMBL" id="MFC4498577.1"/>
    </source>
</evidence>
<protein>
    <submittedName>
        <fullName evidence="1">Uncharacterized protein</fullName>
    </submittedName>
</protein>
<keyword evidence="2" id="KW-1185">Reference proteome</keyword>
<dbReference type="RefSeq" id="WP_361941936.1">
    <property type="nucleotide sequence ID" value="NZ_JBHSFK010000002.1"/>
</dbReference>
<accession>A0ABV9AFB6</accession>
<name>A0ABV9AFB6_9ACTN</name>